<evidence type="ECO:0000256" key="1">
    <source>
        <dbReference type="ARBA" id="ARBA00004123"/>
    </source>
</evidence>
<dbReference type="GO" id="GO:0008278">
    <property type="term" value="C:cohesin complex"/>
    <property type="evidence" value="ECO:0007669"/>
    <property type="project" value="InterPro"/>
</dbReference>
<feature type="domain" description="Rad21/Rec8-like protein C-terminal eukaryotic" evidence="5">
    <location>
        <begin position="482"/>
        <end position="534"/>
    </location>
</feature>
<evidence type="ECO:0000313" key="7">
    <source>
        <dbReference type="EMBL" id="CAD9022496.1"/>
    </source>
</evidence>
<evidence type="ECO:0008006" key="8">
    <source>
        <dbReference type="Google" id="ProtNLM"/>
    </source>
</evidence>
<dbReference type="InterPro" id="IPR006909">
    <property type="entry name" value="Rad21/Rec8_C_eu"/>
</dbReference>
<reference evidence="7" key="1">
    <citation type="submission" date="2021-01" db="EMBL/GenBank/DDBJ databases">
        <authorList>
            <person name="Corre E."/>
            <person name="Pelletier E."/>
            <person name="Niang G."/>
            <person name="Scheremetjew M."/>
            <person name="Finn R."/>
            <person name="Kale V."/>
            <person name="Holt S."/>
            <person name="Cochrane G."/>
            <person name="Meng A."/>
            <person name="Brown T."/>
            <person name="Cohen L."/>
        </authorList>
    </citation>
    <scope>NUCLEOTIDE SEQUENCE</scope>
    <source>
        <strain evidence="7">NIES-381</strain>
    </source>
</reference>
<dbReference type="InterPro" id="IPR006910">
    <property type="entry name" value="Rad21_Rec8_N"/>
</dbReference>
<dbReference type="PANTHER" id="PTHR12585">
    <property type="entry name" value="SCC1 / RAD21 FAMILY MEMBER"/>
    <property type="match status" value="1"/>
</dbReference>
<dbReference type="EMBL" id="HBGA01089965">
    <property type="protein sequence ID" value="CAD9022496.1"/>
    <property type="molecule type" value="Transcribed_RNA"/>
</dbReference>
<dbReference type="AlphaFoldDB" id="A0A7S1NIZ4"/>
<dbReference type="Gene3D" id="1.10.10.580">
    <property type="entry name" value="Structural maintenance of chromosome 1. Chain E"/>
    <property type="match status" value="1"/>
</dbReference>
<feature type="region of interest" description="Disordered" evidence="4">
    <location>
        <begin position="375"/>
        <end position="397"/>
    </location>
</feature>
<dbReference type="InterPro" id="IPR039781">
    <property type="entry name" value="Rad21/Rec8-like"/>
</dbReference>
<evidence type="ECO:0000259" key="6">
    <source>
        <dbReference type="Pfam" id="PF04825"/>
    </source>
</evidence>
<comment type="similarity">
    <text evidence="2">Belongs to the rad21 family.</text>
</comment>
<accession>A0A7S1NIZ4</accession>
<feature type="region of interest" description="Disordered" evidence="4">
    <location>
        <begin position="419"/>
        <end position="461"/>
    </location>
</feature>
<dbReference type="SUPFAM" id="SSF46785">
    <property type="entry name" value="Winged helix' DNA-binding domain"/>
    <property type="match status" value="1"/>
</dbReference>
<dbReference type="GO" id="GO:0007062">
    <property type="term" value="P:sister chromatid cohesion"/>
    <property type="evidence" value="ECO:0007669"/>
    <property type="project" value="InterPro"/>
</dbReference>
<dbReference type="Pfam" id="PF04824">
    <property type="entry name" value="Rad21_Rec8"/>
    <property type="match status" value="1"/>
</dbReference>
<keyword evidence="3" id="KW-0539">Nucleus</keyword>
<dbReference type="InterPro" id="IPR036390">
    <property type="entry name" value="WH_DNA-bd_sf"/>
</dbReference>
<dbReference type="Pfam" id="PF04825">
    <property type="entry name" value="Rad21_Rec8_N"/>
    <property type="match status" value="1"/>
</dbReference>
<protein>
    <recommendedName>
        <fullName evidence="8">Double-strand-break repair protein rad21 homolog</fullName>
    </recommendedName>
</protein>
<dbReference type="InterPro" id="IPR023093">
    <property type="entry name" value="ScpA-like_C"/>
</dbReference>
<organism evidence="7">
    <name type="scientific">Eutreptiella gymnastica</name>
    <dbReference type="NCBI Taxonomy" id="73025"/>
    <lineage>
        <taxon>Eukaryota</taxon>
        <taxon>Discoba</taxon>
        <taxon>Euglenozoa</taxon>
        <taxon>Euglenida</taxon>
        <taxon>Spirocuta</taxon>
        <taxon>Euglenophyceae</taxon>
        <taxon>Eutreptiales</taxon>
        <taxon>Eutreptiaceae</taxon>
        <taxon>Eutreptiella</taxon>
    </lineage>
</organism>
<dbReference type="PANTHER" id="PTHR12585:SF69">
    <property type="entry name" value="FI11703P"/>
    <property type="match status" value="1"/>
</dbReference>
<name>A0A7S1NIZ4_9EUGL</name>
<feature type="domain" description="Rad21/Rec8-like protein N-terminal" evidence="6">
    <location>
        <begin position="1"/>
        <end position="102"/>
    </location>
</feature>
<evidence type="ECO:0000256" key="3">
    <source>
        <dbReference type="ARBA" id="ARBA00023242"/>
    </source>
</evidence>
<evidence type="ECO:0000256" key="4">
    <source>
        <dbReference type="SAM" id="MobiDB-lite"/>
    </source>
</evidence>
<dbReference type="GO" id="GO:1990414">
    <property type="term" value="P:replication-born double-strand break repair via sister chromatid exchange"/>
    <property type="evidence" value="ECO:0007669"/>
    <property type="project" value="TreeGrafter"/>
</dbReference>
<feature type="compositionally biased region" description="Basic and acidic residues" evidence="4">
    <location>
        <begin position="199"/>
        <end position="212"/>
    </location>
</feature>
<comment type="subcellular location">
    <subcellularLocation>
        <location evidence="1">Nucleus</location>
    </subcellularLocation>
</comment>
<evidence type="ECO:0000259" key="5">
    <source>
        <dbReference type="Pfam" id="PF04824"/>
    </source>
</evidence>
<feature type="compositionally biased region" description="Low complexity" evidence="4">
    <location>
        <begin position="177"/>
        <end position="198"/>
    </location>
</feature>
<feature type="region of interest" description="Disordered" evidence="4">
    <location>
        <begin position="163"/>
        <end position="212"/>
    </location>
</feature>
<dbReference type="GO" id="GO:0005634">
    <property type="term" value="C:nucleus"/>
    <property type="evidence" value="ECO:0007669"/>
    <property type="project" value="UniProtKB-SubCell"/>
</dbReference>
<dbReference type="GO" id="GO:0003682">
    <property type="term" value="F:chromatin binding"/>
    <property type="evidence" value="ECO:0007669"/>
    <property type="project" value="TreeGrafter"/>
</dbReference>
<evidence type="ECO:0000256" key="2">
    <source>
        <dbReference type="ARBA" id="ARBA00009870"/>
    </source>
</evidence>
<sequence length="541" mass="60617">MFYSTFILQKKGPLANVWLAAHWDKKLSKSAKLVDISETVVNIVKPSVPIALRTSGELMLGVVKIYHFKIKLLLKEATDTTVKLKTLELASSSARIDMPQAKNSVVAVIENSVADIDETLPIYDASFLFRSRVGDEAPPRLGEHLGDLDDWFQIPVDETFEQSQQEAFFPSLPQPKSSGRSGTPSSRSSETSSVVSSTERLRERETPERMLEPDINIDVPVDELDLFDKPAPVPISPMVSDEAPLPEPLDMELPSRSEDAALLLAVEVPEEPTPHEVVRVESAEPSVAPVFRRKPKEVAFDKDVILQSAVIKARMENTSDIVRPGDHGPMDRASMEVKEFESTIMQQRFNMPMCCHKMSSTISVLWKECVEGMATRSEEPEEVEELREARPSAEPSFLEDVGALDQSMADRSYEVDNLADVLPPPLDMDLPTTPKSDRKRKQQAEEQRQKKRAKVGSEATSTDLAKTVHETLMELSKEFERKQSVQFGTFVHSKPRSVVATRFYDLLVLKNKNMVNVKQVAPFQEIAITRTENFTDVLSQV</sequence>
<proteinExistence type="inferred from homology"/>
<gene>
    <name evidence="7" type="ORF">EGYM00392_LOCUS33617</name>
</gene>